<feature type="compositionally biased region" description="Polar residues" evidence="9">
    <location>
        <begin position="7"/>
        <end position="18"/>
    </location>
</feature>
<dbReference type="PANTHER" id="PTHR11409">
    <property type="entry name" value="ADENOSINE DEAMINASE"/>
    <property type="match status" value="1"/>
</dbReference>
<comment type="cofactor">
    <cofactor evidence="1">
        <name>Zn(2+)</name>
        <dbReference type="ChEBI" id="CHEBI:29105"/>
    </cofactor>
</comment>
<gene>
    <name evidence="11" type="ORF">LOD99_12690</name>
</gene>
<dbReference type="EC" id="3.5.4.4" evidence="3"/>
<comment type="similarity">
    <text evidence="2">Belongs to the metallo-dependent hydrolases superfamily. Adenosine and AMP deaminases family.</text>
</comment>
<proteinExistence type="inferred from homology"/>
<dbReference type="GO" id="GO:0006154">
    <property type="term" value="P:adenosine catabolic process"/>
    <property type="evidence" value="ECO:0007669"/>
    <property type="project" value="TreeGrafter"/>
</dbReference>
<evidence type="ECO:0000313" key="11">
    <source>
        <dbReference type="EMBL" id="KAI6646569.1"/>
    </source>
</evidence>
<dbReference type="GO" id="GO:0043103">
    <property type="term" value="P:hypoxanthine salvage"/>
    <property type="evidence" value="ECO:0007669"/>
    <property type="project" value="TreeGrafter"/>
</dbReference>
<dbReference type="GO" id="GO:0046103">
    <property type="term" value="P:inosine biosynthetic process"/>
    <property type="evidence" value="ECO:0007669"/>
    <property type="project" value="TreeGrafter"/>
</dbReference>
<dbReference type="Proteomes" id="UP001165289">
    <property type="component" value="Unassembled WGS sequence"/>
</dbReference>
<dbReference type="PANTHER" id="PTHR11409:SF43">
    <property type="entry name" value="ADENOSINE DEAMINASE"/>
    <property type="match status" value="1"/>
</dbReference>
<feature type="DNA-binding region" description="HMG box" evidence="7">
    <location>
        <begin position="87"/>
        <end position="155"/>
    </location>
</feature>
<sequence length="814" mass="90479">MEYSQFYPHSNTSKTTPNYLPHASLPIPPTHSHPHRLSPNMVTNPSVPPALLRGPSPTAGITVPGLVGTPGRPGRGAKANGKEPNAPDKPVTPYMRYARQHWDRVKTQNSEAKIADVSRILGGMWRELDKKSKQIFFDAYDEDKRAYTVNLKAYRESDEYHEYQRVKMADAERNKEAGKNKNKMGRDKEDPRGSGLQVLEEPDDEPDESAIDKQIAYQRYTKNHSLMSLLFNENLICAHSNLPQVSKENLEQAQKKCSELETHVKKLQVDIEELERENQRKKQKLGQEDEDYQQRLRDIESGILPVTDSEPIQINLKTLHSESLKEFPLDLNVNDNVTIENTTFEFTASSYLFILPSIKYTPSPLDLYSCDNTLEPNCYQMYTINQPTTYYDRCIAYSSGTNTNGSLPGAISLIGIVPQGGSASIRVDTITISASKLFIRKLFTTSIMASAQSHALVEKVISVKKFLESDPLHRSIGEVCLPKSRVHLHVHLDGAVRVNTLFEVMQQRGIDIGVSDVATMKKRMSPTPGVSLVEFLKPFDLIKQILGGDAAALRRIAREFVEDEANDGVIYVEARYSPHLLRGTGGMTAQQVTDAIISGLEDGCKAIPDITVKSILCGLRDHPEWTNECVDLISDFKSRGAVGLDIAGDENCGTYEQHESAYLRAEKLGIHRTAHAGEAGPASHVQKALDLLHVERIGHGYATTTDKALLQRCIQERIHFEMCPISSILTGSSPALNNPIQQIATSGASFGISTDDPLMIAANLTYNYEFSSLILGIPQQLLVLSNFMALESAFISDAEKCETRKRLVAAYTQP</sequence>
<organism evidence="11 12">
    <name type="scientific">Oopsacas minuta</name>
    <dbReference type="NCBI Taxonomy" id="111878"/>
    <lineage>
        <taxon>Eukaryota</taxon>
        <taxon>Metazoa</taxon>
        <taxon>Porifera</taxon>
        <taxon>Hexactinellida</taxon>
        <taxon>Hexasterophora</taxon>
        <taxon>Lyssacinosida</taxon>
        <taxon>Leucopsacidae</taxon>
        <taxon>Oopsacas</taxon>
    </lineage>
</organism>
<evidence type="ECO:0000259" key="10">
    <source>
        <dbReference type="PROSITE" id="PS50118"/>
    </source>
</evidence>
<accession>A0AAV7JCT4</accession>
<evidence type="ECO:0000256" key="5">
    <source>
        <dbReference type="ARBA" id="ARBA00022801"/>
    </source>
</evidence>
<dbReference type="GO" id="GO:0005829">
    <property type="term" value="C:cytosol"/>
    <property type="evidence" value="ECO:0007669"/>
    <property type="project" value="TreeGrafter"/>
</dbReference>
<evidence type="ECO:0000256" key="7">
    <source>
        <dbReference type="PROSITE-ProRule" id="PRU00267"/>
    </source>
</evidence>
<feature type="compositionally biased region" description="Acidic residues" evidence="9">
    <location>
        <begin position="200"/>
        <end position="209"/>
    </location>
</feature>
<dbReference type="AlphaFoldDB" id="A0AAV7JCT4"/>
<reference evidence="11 12" key="1">
    <citation type="journal article" date="2023" name="BMC Biol.">
        <title>The compact genome of the sponge Oopsacas minuta (Hexactinellida) is lacking key metazoan core genes.</title>
        <authorList>
            <person name="Santini S."/>
            <person name="Schenkelaars Q."/>
            <person name="Jourda C."/>
            <person name="Duchesne M."/>
            <person name="Belahbib H."/>
            <person name="Rocher C."/>
            <person name="Selva M."/>
            <person name="Riesgo A."/>
            <person name="Vervoort M."/>
            <person name="Leys S.P."/>
            <person name="Kodjabachian L."/>
            <person name="Le Bivic A."/>
            <person name="Borchiellini C."/>
            <person name="Claverie J.M."/>
            <person name="Renard E."/>
        </authorList>
    </citation>
    <scope>NUCLEOTIDE SEQUENCE [LARGE SCALE GENOMIC DNA]</scope>
    <source>
        <strain evidence="11">SPO-2</strain>
    </source>
</reference>
<dbReference type="InterPro" id="IPR009071">
    <property type="entry name" value="HMG_box_dom"/>
</dbReference>
<dbReference type="SUPFAM" id="SSF51556">
    <property type="entry name" value="Metallo-dependent hydrolases"/>
    <property type="match status" value="1"/>
</dbReference>
<keyword evidence="5" id="KW-0378">Hydrolase</keyword>
<keyword evidence="7" id="KW-0539">Nucleus</keyword>
<dbReference type="GO" id="GO:0004000">
    <property type="term" value="F:adenosine deaminase activity"/>
    <property type="evidence" value="ECO:0007669"/>
    <property type="project" value="TreeGrafter"/>
</dbReference>
<keyword evidence="4" id="KW-0479">Metal-binding</keyword>
<dbReference type="PROSITE" id="PS50118">
    <property type="entry name" value="HMG_BOX_2"/>
    <property type="match status" value="1"/>
</dbReference>
<keyword evidence="6" id="KW-0862">Zinc</keyword>
<feature type="region of interest" description="Disordered" evidence="9">
    <location>
        <begin position="1"/>
        <end position="38"/>
    </location>
</feature>
<evidence type="ECO:0000256" key="6">
    <source>
        <dbReference type="ARBA" id="ARBA00022833"/>
    </source>
</evidence>
<feature type="coiled-coil region" evidence="8">
    <location>
        <begin position="250"/>
        <end position="291"/>
    </location>
</feature>
<dbReference type="NCBIfam" id="TIGR01430">
    <property type="entry name" value="aden_deam"/>
    <property type="match status" value="1"/>
</dbReference>
<dbReference type="SUPFAM" id="SSF47095">
    <property type="entry name" value="HMG-box"/>
    <property type="match status" value="1"/>
</dbReference>
<protein>
    <recommendedName>
        <fullName evidence="3">adenosine deaminase</fullName>
        <ecNumber evidence="3">3.5.4.4</ecNumber>
    </recommendedName>
</protein>
<evidence type="ECO:0000256" key="1">
    <source>
        <dbReference type="ARBA" id="ARBA00001947"/>
    </source>
</evidence>
<evidence type="ECO:0000256" key="9">
    <source>
        <dbReference type="SAM" id="MobiDB-lite"/>
    </source>
</evidence>
<dbReference type="Pfam" id="PF00505">
    <property type="entry name" value="HMG_box"/>
    <property type="match status" value="1"/>
</dbReference>
<dbReference type="EMBL" id="JAKMXF010000354">
    <property type="protein sequence ID" value="KAI6646569.1"/>
    <property type="molecule type" value="Genomic_DNA"/>
</dbReference>
<evidence type="ECO:0000256" key="3">
    <source>
        <dbReference type="ARBA" id="ARBA00012784"/>
    </source>
</evidence>
<dbReference type="GO" id="GO:0060169">
    <property type="term" value="P:negative regulation of adenosine receptor signaling pathway"/>
    <property type="evidence" value="ECO:0007669"/>
    <property type="project" value="TreeGrafter"/>
</dbReference>
<feature type="compositionally biased region" description="Basic and acidic residues" evidence="9">
    <location>
        <begin position="169"/>
        <end position="192"/>
    </location>
</feature>
<evidence type="ECO:0000256" key="4">
    <source>
        <dbReference type="ARBA" id="ARBA00022723"/>
    </source>
</evidence>
<dbReference type="InterPro" id="IPR032466">
    <property type="entry name" value="Metal_Hydrolase"/>
</dbReference>
<dbReference type="GO" id="GO:0005634">
    <property type="term" value="C:nucleus"/>
    <property type="evidence" value="ECO:0007669"/>
    <property type="project" value="UniProtKB-UniRule"/>
</dbReference>
<dbReference type="CDD" id="cd21983">
    <property type="entry name" value="HMG-box_SMARCE1"/>
    <property type="match status" value="1"/>
</dbReference>
<evidence type="ECO:0000313" key="12">
    <source>
        <dbReference type="Proteomes" id="UP001165289"/>
    </source>
</evidence>
<dbReference type="SMART" id="SM00398">
    <property type="entry name" value="HMG"/>
    <property type="match status" value="1"/>
</dbReference>
<dbReference type="GO" id="GO:0003677">
    <property type="term" value="F:DNA binding"/>
    <property type="evidence" value="ECO:0007669"/>
    <property type="project" value="UniProtKB-UniRule"/>
</dbReference>
<evidence type="ECO:0000256" key="8">
    <source>
        <dbReference type="SAM" id="Coils"/>
    </source>
</evidence>
<evidence type="ECO:0000256" key="2">
    <source>
        <dbReference type="ARBA" id="ARBA00006676"/>
    </source>
</evidence>
<dbReference type="GO" id="GO:0046872">
    <property type="term" value="F:metal ion binding"/>
    <property type="evidence" value="ECO:0007669"/>
    <property type="project" value="UniProtKB-KW"/>
</dbReference>
<dbReference type="InterPro" id="IPR036910">
    <property type="entry name" value="HMG_box_dom_sf"/>
</dbReference>
<dbReference type="Pfam" id="PF00962">
    <property type="entry name" value="A_deaminase"/>
    <property type="match status" value="1"/>
</dbReference>
<keyword evidence="7" id="KW-0238">DNA-binding</keyword>
<keyword evidence="8" id="KW-0175">Coiled coil</keyword>
<comment type="caution">
    <text evidence="11">The sequence shown here is derived from an EMBL/GenBank/DDBJ whole genome shotgun (WGS) entry which is preliminary data.</text>
</comment>
<dbReference type="GO" id="GO:0009897">
    <property type="term" value="C:external side of plasma membrane"/>
    <property type="evidence" value="ECO:0007669"/>
    <property type="project" value="TreeGrafter"/>
</dbReference>
<dbReference type="InterPro" id="IPR006330">
    <property type="entry name" value="Ado/ade_deaminase"/>
</dbReference>
<dbReference type="Gene3D" id="1.10.30.10">
    <property type="entry name" value="High mobility group box domain"/>
    <property type="match status" value="1"/>
</dbReference>
<name>A0AAV7JCT4_9METZ</name>
<feature type="region of interest" description="Disordered" evidence="9">
    <location>
        <begin position="64"/>
        <end position="91"/>
    </location>
</feature>
<keyword evidence="12" id="KW-1185">Reference proteome</keyword>
<feature type="region of interest" description="Disordered" evidence="9">
    <location>
        <begin position="169"/>
        <end position="209"/>
    </location>
</feature>
<dbReference type="Gene3D" id="3.20.20.140">
    <property type="entry name" value="Metal-dependent hydrolases"/>
    <property type="match status" value="1"/>
</dbReference>
<feature type="domain" description="HMG box" evidence="10">
    <location>
        <begin position="87"/>
        <end position="155"/>
    </location>
</feature>
<dbReference type="InterPro" id="IPR001365">
    <property type="entry name" value="A_deaminase_dom"/>
</dbReference>